<sequence>MKKTLFLQLSIFFLVIASLHSFSMPQMPANHHAQKAAVSGDELHELTVGKYGEEKAKSLWNSLGFGAESVLLLILAAASGQAFMMNRRKEHLKAFMLAVFYHSSYFDKAHVLKP</sequence>
<feature type="chain" id="PRO_5041057229" evidence="2">
    <location>
        <begin position="24"/>
        <end position="114"/>
    </location>
</feature>
<dbReference type="Proteomes" id="UP000595038">
    <property type="component" value="Chromosome"/>
</dbReference>
<dbReference type="AlphaFoldDB" id="A0A1Y0YSR9"/>
<reference evidence="3 6" key="2">
    <citation type="submission" date="2020-12" db="EMBL/GenBank/DDBJ databases">
        <title>FDA dAtabase for Regulatory Grade micrObial Sequences (FDA-ARGOS): Supporting development and validation of Infectious Disease Dx tests.</title>
        <authorList>
            <person name="Nelson B."/>
            <person name="Plummer A."/>
            <person name="Tallon L."/>
            <person name="Sadzewicz L."/>
            <person name="Zhao X."/>
            <person name="Boylan J."/>
            <person name="Ott S."/>
            <person name="Bowen H."/>
            <person name="Vavikolanu K."/>
            <person name="Mehta A."/>
            <person name="Aluvathingal J."/>
            <person name="Nadendla S."/>
            <person name="Myers T."/>
            <person name="Yan Y."/>
            <person name="Sichtig H."/>
        </authorList>
    </citation>
    <scope>NUCLEOTIDE SEQUENCE [LARGE SCALE GENOMIC DNA]</scope>
    <source>
        <strain evidence="3 6">FDAARGOS_923</strain>
    </source>
</reference>
<dbReference type="RefSeq" id="WP_003182299.1">
    <property type="nucleotide sequence ID" value="NZ_BEXU01000039.1"/>
</dbReference>
<keyword evidence="1" id="KW-0472">Membrane</keyword>
<name>A0A1Y0YSR9_BACLI</name>
<keyword evidence="1" id="KW-1133">Transmembrane helix</keyword>
<dbReference type="EMBL" id="NILC01000029">
    <property type="protein sequence ID" value="TWL22340.1"/>
    <property type="molecule type" value="Genomic_DNA"/>
</dbReference>
<gene>
    <name evidence="4" type="ORF">CHCC16736_3809</name>
    <name evidence="3" type="ORF">I6G80_16340</name>
</gene>
<reference evidence="4 5" key="1">
    <citation type="submission" date="2019-06" db="EMBL/GenBank/DDBJ databases">
        <title>Genome sequence analysis of &gt;100 Bacillus licheniformis strains suggests intrinsic resistance to this species.</title>
        <authorList>
            <person name="Wels M."/>
            <person name="Siezen R.J."/>
            <person name="Johansen E."/>
            <person name="Stuer-Lauridsen B."/>
            <person name="Bjerre K."/>
            <person name="Nielsen B.K.K."/>
        </authorList>
    </citation>
    <scope>NUCLEOTIDE SEQUENCE [LARGE SCALE GENOMIC DNA]</scope>
    <source>
        <strain evidence="4 5">BAC-16736</strain>
    </source>
</reference>
<dbReference type="EMBL" id="CP065647">
    <property type="protein sequence ID" value="QPR71394.1"/>
    <property type="molecule type" value="Genomic_DNA"/>
</dbReference>
<evidence type="ECO:0000313" key="4">
    <source>
        <dbReference type="EMBL" id="TWL22340.1"/>
    </source>
</evidence>
<keyword evidence="2" id="KW-0732">Signal</keyword>
<keyword evidence="1" id="KW-0812">Transmembrane</keyword>
<feature type="signal peptide" evidence="2">
    <location>
        <begin position="1"/>
        <end position="23"/>
    </location>
</feature>
<evidence type="ECO:0000256" key="2">
    <source>
        <dbReference type="SAM" id="SignalP"/>
    </source>
</evidence>
<organism evidence="4 5">
    <name type="scientific">Bacillus licheniformis</name>
    <dbReference type="NCBI Taxonomy" id="1402"/>
    <lineage>
        <taxon>Bacteria</taxon>
        <taxon>Bacillati</taxon>
        <taxon>Bacillota</taxon>
        <taxon>Bacilli</taxon>
        <taxon>Bacillales</taxon>
        <taxon>Bacillaceae</taxon>
        <taxon>Bacillus</taxon>
    </lineage>
</organism>
<dbReference type="OMA" id="VADQQEM"/>
<feature type="transmembrane region" description="Helical" evidence="1">
    <location>
        <begin position="59"/>
        <end position="83"/>
    </location>
</feature>
<dbReference type="Proteomes" id="UP000435910">
    <property type="component" value="Unassembled WGS sequence"/>
</dbReference>
<dbReference type="GeneID" id="92861340"/>
<evidence type="ECO:0000313" key="5">
    <source>
        <dbReference type="Proteomes" id="UP000435910"/>
    </source>
</evidence>
<accession>A0A1Y0YSR9</accession>
<protein>
    <submittedName>
        <fullName evidence="4">Uncharacterized protein</fullName>
    </submittedName>
</protein>
<evidence type="ECO:0000256" key="1">
    <source>
        <dbReference type="SAM" id="Phobius"/>
    </source>
</evidence>
<evidence type="ECO:0000313" key="3">
    <source>
        <dbReference type="EMBL" id="QPR71394.1"/>
    </source>
</evidence>
<proteinExistence type="predicted"/>
<evidence type="ECO:0000313" key="6">
    <source>
        <dbReference type="Proteomes" id="UP000595038"/>
    </source>
</evidence>